<reference evidence="6" key="1">
    <citation type="submission" date="2020-03" db="EMBL/GenBank/DDBJ databases">
        <title>Draft sequencing of Calidifontibacter sp. DB0510.</title>
        <authorList>
            <person name="Kim D.-U."/>
        </authorList>
    </citation>
    <scope>NUCLEOTIDE SEQUENCE</scope>
    <source>
        <strain evidence="6">DB0510</strain>
    </source>
</reference>
<evidence type="ECO:0000256" key="2">
    <source>
        <dbReference type="ARBA" id="ARBA00007639"/>
    </source>
</evidence>
<dbReference type="GO" id="GO:0030313">
    <property type="term" value="C:cell envelope"/>
    <property type="evidence" value="ECO:0007669"/>
    <property type="project" value="UniProtKB-SubCell"/>
</dbReference>
<dbReference type="SUPFAM" id="SSF53822">
    <property type="entry name" value="Periplasmic binding protein-like I"/>
    <property type="match status" value="1"/>
</dbReference>
<dbReference type="Pfam" id="PF13407">
    <property type="entry name" value="Peripla_BP_4"/>
    <property type="match status" value="1"/>
</dbReference>
<comment type="subcellular location">
    <subcellularLocation>
        <location evidence="1">Cell envelope</location>
    </subcellularLocation>
</comment>
<dbReference type="Gene3D" id="3.40.50.2300">
    <property type="match status" value="2"/>
</dbReference>
<dbReference type="PANTHER" id="PTHR46847">
    <property type="entry name" value="D-ALLOSE-BINDING PERIPLASMIC PROTEIN-RELATED"/>
    <property type="match status" value="1"/>
</dbReference>
<feature type="compositionally biased region" description="Polar residues" evidence="4">
    <location>
        <begin position="8"/>
        <end position="18"/>
    </location>
</feature>
<gene>
    <name evidence="6" type="ORF">G9U51_00370</name>
</gene>
<feature type="domain" description="Periplasmic binding protein" evidence="5">
    <location>
        <begin position="62"/>
        <end position="323"/>
    </location>
</feature>
<sequence>MVGLTACSHGSNSSSAPKTNAAGGSCSSVVKSARAAVDKASAKDTPWAGPTTGPAAVSGKSIVYVAADMTNPGVAGAASGVTAAAKAIGWRVRVIDGKGTPAGTQSAFSQALALRPDGIMIGGFDPNSTSAQVAQANQANIPLVGWQALATPGPSTSPKLFSNVTTKVADVAKITADWIIAESNGTAGVVVFTDKSIPFAAGKSAMIEKELKTCSSIKLLSTQNIPLADVSNRMPAAVSSLVSKYGQKWNYSTAINDVYFENAAAPLRAAGVKAGDIVNIGAGDGDTSALQRIRSGNYQAASVPSPLVSEGWQMIDEMNRALNNAPASGYVPAVHVSTKANLGPANSWNPSGYEAAYKKIWKR</sequence>
<comment type="caution">
    <text evidence="6">The sequence shown here is derived from an EMBL/GenBank/DDBJ whole genome shotgun (WGS) entry which is preliminary data.</text>
</comment>
<dbReference type="GO" id="GO:0030246">
    <property type="term" value="F:carbohydrate binding"/>
    <property type="evidence" value="ECO:0007669"/>
    <property type="project" value="UniProtKB-ARBA"/>
</dbReference>
<dbReference type="AlphaFoldDB" id="A0A967AYU4"/>
<evidence type="ECO:0000256" key="1">
    <source>
        <dbReference type="ARBA" id="ARBA00004196"/>
    </source>
</evidence>
<keyword evidence="7" id="KW-1185">Reference proteome</keyword>
<dbReference type="EMBL" id="JAAOIV010000001">
    <property type="protein sequence ID" value="NHN54238.1"/>
    <property type="molecule type" value="Genomic_DNA"/>
</dbReference>
<proteinExistence type="inferred from homology"/>
<evidence type="ECO:0000313" key="6">
    <source>
        <dbReference type="EMBL" id="NHN54238.1"/>
    </source>
</evidence>
<dbReference type="InterPro" id="IPR025997">
    <property type="entry name" value="SBP_2_dom"/>
</dbReference>
<keyword evidence="3" id="KW-0732">Signal</keyword>
<evidence type="ECO:0000256" key="3">
    <source>
        <dbReference type="ARBA" id="ARBA00022729"/>
    </source>
</evidence>
<name>A0A967AYU4_9MICO</name>
<evidence type="ECO:0000256" key="4">
    <source>
        <dbReference type="SAM" id="MobiDB-lite"/>
    </source>
</evidence>
<protein>
    <submittedName>
        <fullName evidence="6">Substrate-binding domain-containing protein</fullName>
    </submittedName>
</protein>
<evidence type="ECO:0000313" key="7">
    <source>
        <dbReference type="Proteomes" id="UP000744769"/>
    </source>
</evidence>
<dbReference type="Proteomes" id="UP000744769">
    <property type="component" value="Unassembled WGS sequence"/>
</dbReference>
<dbReference type="InterPro" id="IPR028082">
    <property type="entry name" value="Peripla_BP_I"/>
</dbReference>
<organism evidence="6 7">
    <name type="scientific">Metallococcus carri</name>
    <dbReference type="NCBI Taxonomy" id="1656884"/>
    <lineage>
        <taxon>Bacteria</taxon>
        <taxon>Bacillati</taxon>
        <taxon>Actinomycetota</taxon>
        <taxon>Actinomycetes</taxon>
        <taxon>Micrococcales</taxon>
        <taxon>Dermacoccaceae</taxon>
        <taxon>Metallococcus</taxon>
    </lineage>
</organism>
<comment type="similarity">
    <text evidence="2">Belongs to the bacterial solute-binding protein 2 family.</text>
</comment>
<dbReference type="PANTHER" id="PTHR46847:SF1">
    <property type="entry name" value="D-ALLOSE-BINDING PERIPLASMIC PROTEIN-RELATED"/>
    <property type="match status" value="1"/>
</dbReference>
<accession>A0A967AYU4</accession>
<feature type="region of interest" description="Disordered" evidence="4">
    <location>
        <begin position="1"/>
        <end position="24"/>
    </location>
</feature>
<evidence type="ECO:0000259" key="5">
    <source>
        <dbReference type="Pfam" id="PF13407"/>
    </source>
</evidence>